<dbReference type="STRING" id="322095.HMPREF3185_00652"/>
<dbReference type="Gene3D" id="3.30.1130.10">
    <property type="match status" value="1"/>
</dbReference>
<reference evidence="9" key="1">
    <citation type="submission" date="2016-01" db="EMBL/GenBank/DDBJ databases">
        <authorList>
            <person name="Mitreva M."/>
            <person name="Pepin K.H."/>
            <person name="Mihindukulasuriya K.A."/>
            <person name="Fulton R."/>
            <person name="Fronick C."/>
            <person name="O'Laughlin M."/>
            <person name="Miner T."/>
            <person name="Herter B."/>
            <person name="Rosa B.A."/>
            <person name="Cordes M."/>
            <person name="Tomlinson C."/>
            <person name="Wollam A."/>
            <person name="Palsikar V.B."/>
            <person name="Mardis E.R."/>
            <person name="Wilson R.K."/>
        </authorList>
    </citation>
    <scope>NUCLEOTIDE SEQUENCE [LARGE SCALE GENOMIC DNA]</scope>
    <source>
        <strain evidence="9">KA00683</strain>
    </source>
</reference>
<evidence type="ECO:0000259" key="7">
    <source>
        <dbReference type="SMART" id="SM00905"/>
    </source>
</evidence>
<dbReference type="GO" id="GO:0005737">
    <property type="term" value="C:cytoplasm"/>
    <property type="evidence" value="ECO:0007669"/>
    <property type="project" value="TreeGrafter"/>
</dbReference>
<dbReference type="InterPro" id="IPR006156">
    <property type="entry name" value="Dihydroneopterin_aldolase"/>
</dbReference>
<dbReference type="Pfam" id="PF02152">
    <property type="entry name" value="FolB"/>
    <property type="match status" value="1"/>
</dbReference>
<evidence type="ECO:0000256" key="2">
    <source>
        <dbReference type="ARBA" id="ARBA00005013"/>
    </source>
</evidence>
<organism evidence="8 9">
    <name type="scientific">Porphyromonas somerae</name>
    <dbReference type="NCBI Taxonomy" id="322095"/>
    <lineage>
        <taxon>Bacteria</taxon>
        <taxon>Pseudomonadati</taxon>
        <taxon>Bacteroidota</taxon>
        <taxon>Bacteroidia</taxon>
        <taxon>Bacteroidales</taxon>
        <taxon>Porphyromonadaceae</taxon>
        <taxon>Porphyromonas</taxon>
    </lineage>
</organism>
<dbReference type="CDD" id="cd00534">
    <property type="entry name" value="DHNA_DHNTPE"/>
    <property type="match status" value="1"/>
</dbReference>
<evidence type="ECO:0000313" key="8">
    <source>
        <dbReference type="EMBL" id="KXB76996.1"/>
    </source>
</evidence>
<dbReference type="NCBIfam" id="TIGR00525">
    <property type="entry name" value="folB"/>
    <property type="match status" value="1"/>
</dbReference>
<evidence type="ECO:0000256" key="4">
    <source>
        <dbReference type="ARBA" id="ARBA00022909"/>
    </source>
</evidence>
<evidence type="ECO:0000256" key="1">
    <source>
        <dbReference type="ARBA" id="ARBA00001353"/>
    </source>
</evidence>
<dbReference type="EMBL" id="LSDK01000050">
    <property type="protein sequence ID" value="KXB76996.1"/>
    <property type="molecule type" value="Genomic_DNA"/>
</dbReference>
<dbReference type="InterPro" id="IPR006157">
    <property type="entry name" value="FolB_dom"/>
</dbReference>
<dbReference type="AlphaFoldDB" id="A0A134BAQ8"/>
<comment type="caution">
    <text evidence="8">The sequence shown here is derived from an EMBL/GenBank/DDBJ whole genome shotgun (WGS) entry which is preliminary data.</text>
</comment>
<protein>
    <recommendedName>
        <fullName evidence="6">7,8-dihydroneopterin aldolase</fullName>
        <ecNumber evidence="6">4.1.2.25</ecNumber>
    </recommendedName>
</protein>
<name>A0A134BAQ8_9PORP</name>
<dbReference type="EC" id="4.1.2.25" evidence="6"/>
<dbReference type="GO" id="GO:0046654">
    <property type="term" value="P:tetrahydrofolate biosynthetic process"/>
    <property type="evidence" value="ECO:0007669"/>
    <property type="project" value="UniProtKB-UniRule"/>
</dbReference>
<dbReference type="PATRIC" id="fig|322095.3.peg.645"/>
<comment type="function">
    <text evidence="6">Catalyzes the conversion of 7,8-dihydroneopterin to 6-hydroxymethyl-7,8-dihydropterin.</text>
</comment>
<evidence type="ECO:0000313" key="9">
    <source>
        <dbReference type="Proteomes" id="UP000070224"/>
    </source>
</evidence>
<dbReference type="Proteomes" id="UP000070224">
    <property type="component" value="Unassembled WGS sequence"/>
</dbReference>
<dbReference type="SMART" id="SM00905">
    <property type="entry name" value="FolB"/>
    <property type="match status" value="1"/>
</dbReference>
<dbReference type="UniPathway" id="UPA00077">
    <property type="reaction ID" value="UER00154"/>
</dbReference>
<evidence type="ECO:0000256" key="6">
    <source>
        <dbReference type="RuleBase" id="RU362079"/>
    </source>
</evidence>
<evidence type="ECO:0000256" key="3">
    <source>
        <dbReference type="ARBA" id="ARBA00005708"/>
    </source>
</evidence>
<dbReference type="GO" id="GO:0046656">
    <property type="term" value="P:folic acid biosynthetic process"/>
    <property type="evidence" value="ECO:0007669"/>
    <property type="project" value="UniProtKB-UniRule"/>
</dbReference>
<comment type="pathway">
    <text evidence="2 6">Cofactor biosynthesis; tetrahydrofolate biosynthesis; 2-amino-4-hydroxy-6-hydroxymethyl-7,8-dihydropteridine diphosphate from 7,8-dihydroneopterin triphosphate: step 3/4.</text>
</comment>
<gene>
    <name evidence="8" type="ORF">HMPREF3185_00652</name>
</gene>
<proteinExistence type="inferred from homology"/>
<dbReference type="GO" id="GO:0004150">
    <property type="term" value="F:dihydroneopterin aldolase activity"/>
    <property type="evidence" value="ECO:0007669"/>
    <property type="project" value="UniProtKB-UniRule"/>
</dbReference>
<dbReference type="SUPFAM" id="SSF55620">
    <property type="entry name" value="Tetrahydrobiopterin biosynthesis enzymes-like"/>
    <property type="match status" value="1"/>
</dbReference>
<dbReference type="OrthoDB" id="9803748at2"/>
<evidence type="ECO:0000256" key="5">
    <source>
        <dbReference type="ARBA" id="ARBA00023239"/>
    </source>
</evidence>
<dbReference type="RefSeq" id="WP_082713140.1">
    <property type="nucleotide sequence ID" value="NZ_KQ960432.1"/>
</dbReference>
<comment type="similarity">
    <text evidence="3 6">Belongs to the DHNA family.</text>
</comment>
<dbReference type="PANTHER" id="PTHR42844:SF1">
    <property type="entry name" value="DIHYDRONEOPTERIN ALDOLASE 1-RELATED"/>
    <property type="match status" value="1"/>
</dbReference>
<keyword evidence="4 6" id="KW-0289">Folate biosynthesis</keyword>
<keyword evidence="5 6" id="KW-0456">Lyase</keyword>
<feature type="domain" description="Dihydroneopterin aldolase/epimerase" evidence="7">
    <location>
        <begin position="8"/>
        <end position="120"/>
    </location>
</feature>
<dbReference type="NCBIfam" id="TIGR00526">
    <property type="entry name" value="folB_dom"/>
    <property type="match status" value="1"/>
</dbReference>
<dbReference type="PANTHER" id="PTHR42844">
    <property type="entry name" value="DIHYDRONEOPTERIN ALDOLASE 1-RELATED"/>
    <property type="match status" value="1"/>
</dbReference>
<comment type="catalytic activity">
    <reaction evidence="1 6">
        <text>7,8-dihydroneopterin = 6-hydroxymethyl-7,8-dihydropterin + glycolaldehyde</text>
        <dbReference type="Rhea" id="RHEA:10540"/>
        <dbReference type="ChEBI" id="CHEBI:17001"/>
        <dbReference type="ChEBI" id="CHEBI:17071"/>
        <dbReference type="ChEBI" id="CHEBI:44841"/>
        <dbReference type="EC" id="4.1.2.25"/>
    </reaction>
</comment>
<accession>A0A134BAQ8</accession>
<sequence length="123" mass="14021">MKIEAMKITLHEMRFYAYHGVFPQEQRVGNQFVVELTFWADVAGSVHSDKLEKTISYADVYEVVKAEMAIPSRLLEHVVGRISERLFATFPRMQRLALTLSKCNPPFPGEVQSAAFTLEASRD</sequence>
<keyword evidence="9" id="KW-1185">Reference proteome</keyword>
<dbReference type="InterPro" id="IPR043133">
    <property type="entry name" value="GTP-CH-I_C/QueF"/>
</dbReference>